<name>X1VTE6_9ZZZZ</name>
<gene>
    <name evidence="1" type="ORF">S12H4_60726</name>
</gene>
<sequence>SGGKNITNMNRISIGDIVFANGWRLTEVLDGIALLDERGNIIRRWTNV</sequence>
<comment type="caution">
    <text evidence="1">The sequence shown here is derived from an EMBL/GenBank/DDBJ whole genome shotgun (WGS) entry which is preliminary data.</text>
</comment>
<protein>
    <submittedName>
        <fullName evidence="1">Uncharacterized protein</fullName>
    </submittedName>
</protein>
<dbReference type="AlphaFoldDB" id="X1VTE6"/>
<evidence type="ECO:0000313" key="1">
    <source>
        <dbReference type="EMBL" id="GAJ24227.1"/>
    </source>
</evidence>
<organism evidence="1">
    <name type="scientific">marine sediment metagenome</name>
    <dbReference type="NCBI Taxonomy" id="412755"/>
    <lineage>
        <taxon>unclassified sequences</taxon>
        <taxon>metagenomes</taxon>
        <taxon>ecological metagenomes</taxon>
    </lineage>
</organism>
<proteinExistence type="predicted"/>
<feature type="non-terminal residue" evidence="1">
    <location>
        <position position="1"/>
    </location>
</feature>
<reference evidence="1" key="1">
    <citation type="journal article" date="2014" name="Front. Microbiol.">
        <title>High frequency of phylogenetically diverse reductive dehalogenase-homologous genes in deep subseafloor sedimentary metagenomes.</title>
        <authorList>
            <person name="Kawai M."/>
            <person name="Futagami T."/>
            <person name="Toyoda A."/>
            <person name="Takaki Y."/>
            <person name="Nishi S."/>
            <person name="Hori S."/>
            <person name="Arai W."/>
            <person name="Tsubouchi T."/>
            <person name="Morono Y."/>
            <person name="Uchiyama I."/>
            <person name="Ito T."/>
            <person name="Fujiyama A."/>
            <person name="Inagaki F."/>
            <person name="Takami H."/>
        </authorList>
    </citation>
    <scope>NUCLEOTIDE SEQUENCE</scope>
    <source>
        <strain evidence="1">Expedition CK06-06</strain>
    </source>
</reference>
<accession>X1VTE6</accession>
<dbReference type="EMBL" id="BARW01040051">
    <property type="protein sequence ID" value="GAJ24227.1"/>
    <property type="molecule type" value="Genomic_DNA"/>
</dbReference>